<gene>
    <name evidence="6" type="ORF">FTUN_7761</name>
</gene>
<proteinExistence type="inferred from homology"/>
<dbReference type="EMBL" id="CP053452">
    <property type="protein sequence ID" value="QJX00137.1"/>
    <property type="molecule type" value="Genomic_DNA"/>
</dbReference>
<dbReference type="InterPro" id="IPR003593">
    <property type="entry name" value="AAA+_ATPase"/>
</dbReference>
<keyword evidence="2" id="KW-0547">Nucleotide-binding</keyword>
<evidence type="ECO:0000256" key="3">
    <source>
        <dbReference type="ARBA" id="ARBA00022840"/>
    </source>
</evidence>
<dbReference type="InterPro" id="IPR003439">
    <property type="entry name" value="ABC_transporter-like_ATP-bd"/>
</dbReference>
<organism evidence="6 7">
    <name type="scientific">Frigoriglobus tundricola</name>
    <dbReference type="NCBI Taxonomy" id="2774151"/>
    <lineage>
        <taxon>Bacteria</taxon>
        <taxon>Pseudomonadati</taxon>
        <taxon>Planctomycetota</taxon>
        <taxon>Planctomycetia</taxon>
        <taxon>Gemmatales</taxon>
        <taxon>Gemmataceae</taxon>
        <taxon>Frigoriglobus</taxon>
    </lineage>
</organism>
<dbReference type="InterPro" id="IPR015854">
    <property type="entry name" value="ABC_transpr_LolD-like"/>
</dbReference>
<comment type="similarity">
    <text evidence="4">Belongs to the ABC transporter superfamily. Macrolide exporter (TC 3.A.1.122) family.</text>
</comment>
<dbReference type="AlphaFoldDB" id="A0A6M5Z327"/>
<keyword evidence="7" id="KW-1185">Reference proteome</keyword>
<feature type="domain" description="ABC transporter" evidence="5">
    <location>
        <begin position="3"/>
        <end position="224"/>
    </location>
</feature>
<dbReference type="RefSeq" id="WP_171474956.1">
    <property type="nucleotide sequence ID" value="NZ_CP053452.2"/>
</dbReference>
<dbReference type="SMART" id="SM00382">
    <property type="entry name" value="AAA"/>
    <property type="match status" value="1"/>
</dbReference>
<dbReference type="GO" id="GO:0022857">
    <property type="term" value="F:transmembrane transporter activity"/>
    <property type="evidence" value="ECO:0007669"/>
    <property type="project" value="TreeGrafter"/>
</dbReference>
<name>A0A6M5Z327_9BACT</name>
<protein>
    <submittedName>
        <fullName evidence="6">Lipoprotein-releasing system ATP-binding protein LolD</fullName>
    </submittedName>
</protein>
<dbReference type="InterPro" id="IPR017871">
    <property type="entry name" value="ABC_transporter-like_CS"/>
</dbReference>
<evidence type="ECO:0000256" key="4">
    <source>
        <dbReference type="ARBA" id="ARBA00038388"/>
    </source>
</evidence>
<dbReference type="GO" id="GO:0016887">
    <property type="term" value="F:ATP hydrolysis activity"/>
    <property type="evidence" value="ECO:0007669"/>
    <property type="project" value="InterPro"/>
</dbReference>
<evidence type="ECO:0000313" key="6">
    <source>
        <dbReference type="EMBL" id="QJX00137.1"/>
    </source>
</evidence>
<evidence type="ECO:0000256" key="1">
    <source>
        <dbReference type="ARBA" id="ARBA00022448"/>
    </source>
</evidence>
<dbReference type="PROSITE" id="PS50893">
    <property type="entry name" value="ABC_TRANSPORTER_2"/>
    <property type="match status" value="1"/>
</dbReference>
<dbReference type="FunFam" id="3.40.50.300:FF:000032">
    <property type="entry name" value="Export ABC transporter ATP-binding protein"/>
    <property type="match status" value="1"/>
</dbReference>
<dbReference type="GO" id="GO:0098796">
    <property type="term" value="C:membrane protein complex"/>
    <property type="evidence" value="ECO:0007669"/>
    <property type="project" value="UniProtKB-ARBA"/>
</dbReference>
<dbReference type="KEGG" id="ftj:FTUN_7761"/>
<dbReference type="CDD" id="cd03255">
    <property type="entry name" value="ABC_MJ0796_LolCDE_FtsE"/>
    <property type="match status" value="1"/>
</dbReference>
<dbReference type="PROSITE" id="PS00211">
    <property type="entry name" value="ABC_TRANSPORTER_1"/>
    <property type="match status" value="1"/>
</dbReference>
<keyword evidence="3 6" id="KW-0067">ATP-binding</keyword>
<dbReference type="SUPFAM" id="SSF52540">
    <property type="entry name" value="P-loop containing nucleoside triphosphate hydrolases"/>
    <property type="match status" value="1"/>
</dbReference>
<accession>A0A6M5Z327</accession>
<dbReference type="Proteomes" id="UP000503447">
    <property type="component" value="Chromosome"/>
</dbReference>
<dbReference type="InterPro" id="IPR017911">
    <property type="entry name" value="MacB-like_ATP-bd"/>
</dbReference>
<evidence type="ECO:0000313" key="7">
    <source>
        <dbReference type="Proteomes" id="UP000503447"/>
    </source>
</evidence>
<dbReference type="Gene3D" id="3.40.50.300">
    <property type="entry name" value="P-loop containing nucleotide triphosphate hydrolases"/>
    <property type="match status" value="1"/>
</dbReference>
<dbReference type="PANTHER" id="PTHR24220:SF689">
    <property type="entry name" value="LIPOPROTEIN-RELEASING SYSTEM ATP-BINDING PROTEIN LOLD"/>
    <property type="match status" value="1"/>
</dbReference>
<reference evidence="7" key="1">
    <citation type="submission" date="2020-05" db="EMBL/GenBank/DDBJ databases">
        <title>Frigoriglobus tundricola gen. nov., sp. nov., a psychrotolerant cellulolytic planctomycete of the family Gemmataceae with two divergent copies of 16S rRNA gene.</title>
        <authorList>
            <person name="Kulichevskaya I.S."/>
            <person name="Ivanova A.A."/>
            <person name="Naumoff D.G."/>
            <person name="Beletsky A.V."/>
            <person name="Rijpstra W.I.C."/>
            <person name="Sinninghe Damste J.S."/>
            <person name="Mardanov A.V."/>
            <person name="Ravin N.V."/>
            <person name="Dedysh S.N."/>
        </authorList>
    </citation>
    <scope>NUCLEOTIDE SEQUENCE [LARGE SCALE GENOMIC DNA]</scope>
    <source>
        <strain evidence="7">PL17</strain>
    </source>
</reference>
<evidence type="ECO:0000256" key="2">
    <source>
        <dbReference type="ARBA" id="ARBA00022741"/>
    </source>
</evidence>
<dbReference type="GO" id="GO:0005886">
    <property type="term" value="C:plasma membrane"/>
    <property type="evidence" value="ECO:0007669"/>
    <property type="project" value="TreeGrafter"/>
</dbReference>
<dbReference type="PANTHER" id="PTHR24220">
    <property type="entry name" value="IMPORT ATP-BINDING PROTEIN"/>
    <property type="match status" value="1"/>
</dbReference>
<sequence>MSLVVENVSKEYPTRGGTLSVLRGASLTLAPGEALAVMGPSGSGKSTLLHVLGTLDRPTGGAVTLDGTDPFALPEPALAAFRNSRIGFVFQDHHLLPQCSVLENVLVPTLVNRTTRPAETEAYARQLLDRVGLGGRLDHRPAELSGGERQRVAVARALVLKPALLLADEPTGNLDRTNARSVGELLLQLHQQERNVLVVVTHSADLANLFPRRLEMNDGTLQPA</sequence>
<keyword evidence="6" id="KW-0449">Lipoprotein</keyword>
<dbReference type="Pfam" id="PF00005">
    <property type="entry name" value="ABC_tran"/>
    <property type="match status" value="1"/>
</dbReference>
<dbReference type="GO" id="GO:0005524">
    <property type="term" value="F:ATP binding"/>
    <property type="evidence" value="ECO:0007669"/>
    <property type="project" value="UniProtKB-KW"/>
</dbReference>
<evidence type="ECO:0000259" key="5">
    <source>
        <dbReference type="PROSITE" id="PS50893"/>
    </source>
</evidence>
<keyword evidence="1" id="KW-0813">Transport</keyword>
<dbReference type="InterPro" id="IPR027417">
    <property type="entry name" value="P-loop_NTPase"/>
</dbReference>